<dbReference type="AlphaFoldDB" id="E9I2F2"/>
<evidence type="ECO:0000313" key="1">
    <source>
        <dbReference type="EMBL" id="EFX61828.1"/>
    </source>
</evidence>
<organism evidence="1 2">
    <name type="scientific">Daphnia pulex</name>
    <name type="common">Water flea</name>
    <dbReference type="NCBI Taxonomy" id="6669"/>
    <lineage>
        <taxon>Eukaryota</taxon>
        <taxon>Metazoa</taxon>
        <taxon>Ecdysozoa</taxon>
        <taxon>Arthropoda</taxon>
        <taxon>Crustacea</taxon>
        <taxon>Branchiopoda</taxon>
        <taxon>Diplostraca</taxon>
        <taxon>Cladocera</taxon>
        <taxon>Anomopoda</taxon>
        <taxon>Daphniidae</taxon>
        <taxon>Daphnia</taxon>
    </lineage>
</organism>
<sequence>MPWKNSGGGSGAISVPSDLEFADATLPLCEAKRNTFFDDNPGRRVDKVRVILKPTGASIVLQQLELATSTWRTQTSVIRGPQGDTGPVGTKAALGLDLVDNTADASKPVSTATLAALNLKADKSELTGKQDTLVNATNIKSVNGESLLGAGNLVVTGLTTDQAAQLARLNSLTYAPVDAVWTAGTLSNAGNDIAGTAANIVDGVTLTVGMRVLHATGGLDGIFEVTALGGGLMDGSWTRAADMRSGATFTAGAQVVVRRGTRNAGKTWTVSRSTATGTVGTNLCTWEPNVTVPGALNPTAGDFLRAASGATATWSTVTAADVGALATTRLGAASGVAGLDANSKVPTNQLPDFVSSVNGRTGAVTVTAADVGLGLVGNIAPADMPVSTATTTQLNLKLDADKLGAASGVCPLDSSQKVPSSYISGLSATSSK</sequence>
<feature type="non-terminal residue" evidence="1">
    <location>
        <position position="432"/>
    </location>
</feature>
<reference evidence="1 2" key="1">
    <citation type="journal article" date="2011" name="Science">
        <title>The ecoresponsive genome of Daphnia pulex.</title>
        <authorList>
            <person name="Colbourne J.K."/>
            <person name="Pfrender M.E."/>
            <person name="Gilbert D."/>
            <person name="Thomas W.K."/>
            <person name="Tucker A."/>
            <person name="Oakley T.H."/>
            <person name="Tokishita S."/>
            <person name="Aerts A."/>
            <person name="Arnold G.J."/>
            <person name="Basu M.K."/>
            <person name="Bauer D.J."/>
            <person name="Caceres C.E."/>
            <person name="Carmel L."/>
            <person name="Casola C."/>
            <person name="Choi J.H."/>
            <person name="Detter J.C."/>
            <person name="Dong Q."/>
            <person name="Dusheyko S."/>
            <person name="Eads B.D."/>
            <person name="Frohlich T."/>
            <person name="Geiler-Samerotte K.A."/>
            <person name="Gerlach D."/>
            <person name="Hatcher P."/>
            <person name="Jogdeo S."/>
            <person name="Krijgsveld J."/>
            <person name="Kriventseva E.V."/>
            <person name="Kultz D."/>
            <person name="Laforsch C."/>
            <person name="Lindquist E."/>
            <person name="Lopez J."/>
            <person name="Manak J.R."/>
            <person name="Muller J."/>
            <person name="Pangilinan J."/>
            <person name="Patwardhan R.P."/>
            <person name="Pitluck S."/>
            <person name="Pritham E.J."/>
            <person name="Rechtsteiner A."/>
            <person name="Rho M."/>
            <person name="Rogozin I.B."/>
            <person name="Sakarya O."/>
            <person name="Salamov A."/>
            <person name="Schaack S."/>
            <person name="Shapiro H."/>
            <person name="Shiga Y."/>
            <person name="Skalitzky C."/>
            <person name="Smith Z."/>
            <person name="Souvorov A."/>
            <person name="Sung W."/>
            <person name="Tang Z."/>
            <person name="Tsuchiya D."/>
            <person name="Tu H."/>
            <person name="Vos H."/>
            <person name="Wang M."/>
            <person name="Wolf Y.I."/>
            <person name="Yamagata H."/>
            <person name="Yamada T."/>
            <person name="Ye Y."/>
            <person name="Shaw J.R."/>
            <person name="Andrews J."/>
            <person name="Crease T.J."/>
            <person name="Tang H."/>
            <person name="Lucas S.M."/>
            <person name="Robertson H.M."/>
            <person name="Bork P."/>
            <person name="Koonin E.V."/>
            <person name="Zdobnov E.M."/>
            <person name="Grigoriev I.V."/>
            <person name="Lynch M."/>
            <person name="Boore J.L."/>
        </authorList>
    </citation>
    <scope>NUCLEOTIDE SEQUENCE [LARGE SCALE GENOMIC DNA]</scope>
</reference>
<dbReference type="KEGG" id="dpx:DAPPUDRAFT_338013"/>
<dbReference type="EMBL" id="GL734076">
    <property type="protein sequence ID" value="EFX61828.1"/>
    <property type="molecule type" value="Genomic_DNA"/>
</dbReference>
<accession>E9I2F2</accession>
<dbReference type="Proteomes" id="UP000000305">
    <property type="component" value="Unassembled WGS sequence"/>
</dbReference>
<name>E9I2F2_DAPPU</name>
<evidence type="ECO:0000313" key="2">
    <source>
        <dbReference type="Proteomes" id="UP000000305"/>
    </source>
</evidence>
<dbReference type="InParanoid" id="E9I2F2"/>
<keyword evidence="2" id="KW-1185">Reference proteome</keyword>
<evidence type="ECO:0008006" key="3">
    <source>
        <dbReference type="Google" id="ProtNLM"/>
    </source>
</evidence>
<gene>
    <name evidence="1" type="ORF">DAPPUDRAFT_338013</name>
</gene>
<proteinExistence type="predicted"/>
<dbReference type="HOGENOM" id="CLU_635501_0_0_1"/>
<protein>
    <recommendedName>
        <fullName evidence="3">Minor tail protein</fullName>
    </recommendedName>
</protein>